<keyword evidence="5" id="KW-1003">Cell membrane</keyword>
<dbReference type="EMBL" id="CP136864">
    <property type="protein sequence ID" value="WOJ93087.1"/>
    <property type="molecule type" value="Genomic_DNA"/>
</dbReference>
<evidence type="ECO:0000256" key="6">
    <source>
        <dbReference type="ARBA" id="ARBA00022692"/>
    </source>
</evidence>
<evidence type="ECO:0000256" key="8">
    <source>
        <dbReference type="ARBA" id="ARBA00023136"/>
    </source>
</evidence>
<evidence type="ECO:0000256" key="2">
    <source>
        <dbReference type="ARBA" id="ARBA00008417"/>
    </source>
</evidence>
<dbReference type="InterPro" id="IPR002528">
    <property type="entry name" value="MATE_fam"/>
</dbReference>
<feature type="transmembrane region" description="Helical" evidence="10">
    <location>
        <begin position="426"/>
        <end position="445"/>
    </location>
</feature>
<dbReference type="PANTHER" id="PTHR43823">
    <property type="entry name" value="SPORULATION PROTEIN YKVU"/>
    <property type="match status" value="1"/>
</dbReference>
<evidence type="ECO:0000256" key="1">
    <source>
        <dbReference type="ARBA" id="ARBA00004429"/>
    </source>
</evidence>
<dbReference type="Proteomes" id="UP001626537">
    <property type="component" value="Chromosome"/>
</dbReference>
<comment type="subcellular location">
    <subcellularLocation>
        <location evidence="1">Cell inner membrane</location>
        <topology evidence="1">Multi-pass membrane protein</topology>
    </subcellularLocation>
</comment>
<dbReference type="PANTHER" id="PTHR43823:SF3">
    <property type="entry name" value="MULTIDRUG EXPORT PROTEIN MEPA"/>
    <property type="match status" value="1"/>
</dbReference>
<feature type="transmembrane region" description="Helical" evidence="10">
    <location>
        <begin position="321"/>
        <end position="342"/>
    </location>
</feature>
<feature type="transmembrane region" description="Helical" evidence="10">
    <location>
        <begin position="103"/>
        <end position="125"/>
    </location>
</feature>
<dbReference type="InterPro" id="IPR048279">
    <property type="entry name" value="MdtK-like"/>
</dbReference>
<evidence type="ECO:0000256" key="5">
    <source>
        <dbReference type="ARBA" id="ARBA00022475"/>
    </source>
</evidence>
<dbReference type="CDD" id="cd13143">
    <property type="entry name" value="MATE_MepA_like"/>
    <property type="match status" value="1"/>
</dbReference>
<dbReference type="PIRSF" id="PIRSF006603">
    <property type="entry name" value="DinF"/>
    <property type="match status" value="1"/>
</dbReference>
<evidence type="ECO:0000256" key="4">
    <source>
        <dbReference type="ARBA" id="ARBA00022448"/>
    </source>
</evidence>
<sequence>MSNGDPDTQIDPRFDPVDGPVVATFVRYAVPSVLGMLAVTSAGIIDGIFIGNFVGASALAAVNLAQPAWAAFAAIVFMLAVGGSVMCGRFLGQKDTESASSIFTRTLICAVGTGVLIAGAGLLFLDDLVRLLGATDAVQPLVEAYMRIVLIFAPVFVAALTMDYFVRADGRPVLAATALGAFAGSNIALNTLFIVYLDWGIVGAAWASALAEFAIFVILLSHWFHPRCSLRLTLVRGRWADVMQAAWNGLSEFINELSVGLVVLFFNWVMISRQGVEGVAAYTIITYLMMIGLEVSYGISESLQPTVSRNLGAGKPDRIRKFLLTAVCAAFSVGLLVSVLLLALPEQMIGLFLRPDEQDTALIALVFIGYFWPTFLLNGTNITLASYFTALHRPIPSACIAISRSLLLPGIGLLLLPLWLGDRGVYLAIPIAELLTLFLAVFLVLRINPLTAVGLHDDEDRSFKSEVL</sequence>
<evidence type="ECO:0000256" key="10">
    <source>
        <dbReference type="SAM" id="Phobius"/>
    </source>
</evidence>
<evidence type="ECO:0000256" key="7">
    <source>
        <dbReference type="ARBA" id="ARBA00022989"/>
    </source>
</evidence>
<organism evidence="11 12">
    <name type="scientific">Congregibacter variabilis</name>
    <dbReference type="NCBI Taxonomy" id="3081200"/>
    <lineage>
        <taxon>Bacteria</taxon>
        <taxon>Pseudomonadati</taxon>
        <taxon>Pseudomonadota</taxon>
        <taxon>Gammaproteobacteria</taxon>
        <taxon>Cellvibrionales</taxon>
        <taxon>Halieaceae</taxon>
        <taxon>Congregibacter</taxon>
    </lineage>
</organism>
<evidence type="ECO:0000256" key="3">
    <source>
        <dbReference type="ARBA" id="ARBA00022106"/>
    </source>
</evidence>
<feature type="transmembrane region" description="Helical" evidence="10">
    <location>
        <begin position="245"/>
        <end position="268"/>
    </location>
</feature>
<keyword evidence="12" id="KW-1185">Reference proteome</keyword>
<keyword evidence="7 10" id="KW-1133">Transmembrane helix</keyword>
<feature type="transmembrane region" description="Helical" evidence="10">
    <location>
        <begin position="145"/>
        <end position="166"/>
    </location>
</feature>
<dbReference type="InterPro" id="IPR045070">
    <property type="entry name" value="MATE_MepA-like"/>
</dbReference>
<keyword evidence="9" id="KW-0046">Antibiotic resistance</keyword>
<dbReference type="Pfam" id="PF01554">
    <property type="entry name" value="MatE"/>
    <property type="match status" value="2"/>
</dbReference>
<keyword evidence="8 10" id="KW-0472">Membrane</keyword>
<proteinExistence type="inferred from homology"/>
<dbReference type="RefSeq" id="WP_407347746.1">
    <property type="nucleotide sequence ID" value="NZ_CP136864.1"/>
</dbReference>
<feature type="transmembrane region" description="Helical" evidence="10">
    <location>
        <begin position="203"/>
        <end position="224"/>
    </location>
</feature>
<gene>
    <name evidence="11" type="ORF">R0135_15060</name>
</gene>
<accession>A0ABZ0I0P8</accession>
<comment type="similarity">
    <text evidence="2">Belongs to the multi antimicrobial extrusion (MATE) (TC 2.A.66.1) family. MepA subfamily.</text>
</comment>
<feature type="transmembrane region" description="Helical" evidence="10">
    <location>
        <begin position="173"/>
        <end position="197"/>
    </location>
</feature>
<reference evidence="11 12" key="1">
    <citation type="submission" date="2023-10" db="EMBL/GenBank/DDBJ databases">
        <title>Two novel species belonging to the OM43/NOR5 clade.</title>
        <authorList>
            <person name="Park M."/>
        </authorList>
    </citation>
    <scope>NUCLEOTIDE SEQUENCE [LARGE SCALE GENOMIC DNA]</scope>
    <source>
        <strain evidence="11 12">IMCC43200</strain>
    </source>
</reference>
<feature type="transmembrane region" description="Helical" evidence="10">
    <location>
        <begin position="68"/>
        <end position="91"/>
    </location>
</feature>
<name>A0ABZ0I0P8_9GAMM</name>
<feature type="transmembrane region" description="Helical" evidence="10">
    <location>
        <begin position="401"/>
        <end position="420"/>
    </location>
</feature>
<feature type="transmembrane region" description="Helical" evidence="10">
    <location>
        <begin position="33"/>
        <end position="62"/>
    </location>
</feature>
<feature type="transmembrane region" description="Helical" evidence="10">
    <location>
        <begin position="362"/>
        <end position="389"/>
    </location>
</feature>
<keyword evidence="6 10" id="KW-0812">Transmembrane</keyword>
<dbReference type="InterPro" id="IPR051327">
    <property type="entry name" value="MATE_MepA_subfamily"/>
</dbReference>
<feature type="transmembrane region" description="Helical" evidence="10">
    <location>
        <begin position="280"/>
        <end position="300"/>
    </location>
</feature>
<evidence type="ECO:0000313" key="12">
    <source>
        <dbReference type="Proteomes" id="UP001626537"/>
    </source>
</evidence>
<protein>
    <recommendedName>
        <fullName evidence="3">Multidrug export protein MepA</fullName>
    </recommendedName>
</protein>
<evidence type="ECO:0000256" key="9">
    <source>
        <dbReference type="ARBA" id="ARBA00023251"/>
    </source>
</evidence>
<evidence type="ECO:0000313" key="11">
    <source>
        <dbReference type="EMBL" id="WOJ93087.1"/>
    </source>
</evidence>
<keyword evidence="4" id="KW-0813">Transport</keyword>